<name>A0A5B9W5P6_9BACT</name>
<dbReference type="GO" id="GO:0009103">
    <property type="term" value="P:lipopolysaccharide biosynthetic process"/>
    <property type="evidence" value="ECO:0007669"/>
    <property type="project" value="UniProtKB-ARBA"/>
</dbReference>
<keyword evidence="6 8" id="KW-1133">Transmembrane helix</keyword>
<evidence type="ECO:0000256" key="3">
    <source>
        <dbReference type="ARBA" id="ARBA00022676"/>
    </source>
</evidence>
<evidence type="ECO:0000259" key="9">
    <source>
        <dbReference type="Pfam" id="PF13231"/>
    </source>
</evidence>
<evidence type="ECO:0000256" key="7">
    <source>
        <dbReference type="ARBA" id="ARBA00023136"/>
    </source>
</evidence>
<reference evidence="10 11" key="1">
    <citation type="submission" date="2019-08" db="EMBL/GenBank/DDBJ databases">
        <title>Deep-cultivation of Planctomycetes and their phenomic and genomic characterization uncovers novel biology.</title>
        <authorList>
            <person name="Wiegand S."/>
            <person name="Jogler M."/>
            <person name="Boedeker C."/>
            <person name="Pinto D."/>
            <person name="Vollmers J."/>
            <person name="Rivas-Marin E."/>
            <person name="Kohn T."/>
            <person name="Peeters S.H."/>
            <person name="Heuer A."/>
            <person name="Rast P."/>
            <person name="Oberbeckmann S."/>
            <person name="Bunk B."/>
            <person name="Jeske O."/>
            <person name="Meyerdierks A."/>
            <person name="Storesund J.E."/>
            <person name="Kallscheuer N."/>
            <person name="Luecker S."/>
            <person name="Lage O.M."/>
            <person name="Pohl T."/>
            <person name="Merkel B.J."/>
            <person name="Hornburger P."/>
            <person name="Mueller R.-W."/>
            <person name="Bruemmer F."/>
            <person name="Labrenz M."/>
            <person name="Spormann A.M."/>
            <person name="Op den Camp H."/>
            <person name="Overmann J."/>
            <person name="Amann R."/>
            <person name="Jetten M.S.M."/>
            <person name="Mascher T."/>
            <person name="Medema M.H."/>
            <person name="Devos D.P."/>
            <person name="Kaster A.-K."/>
            <person name="Ovreas L."/>
            <person name="Rohde M."/>
            <person name="Galperin M.Y."/>
            <person name="Jogler C."/>
        </authorList>
    </citation>
    <scope>NUCLEOTIDE SEQUENCE [LARGE SCALE GENOMIC DNA]</scope>
    <source>
        <strain evidence="10 11">OJF2</strain>
    </source>
</reference>
<evidence type="ECO:0000256" key="8">
    <source>
        <dbReference type="SAM" id="Phobius"/>
    </source>
</evidence>
<evidence type="ECO:0000256" key="5">
    <source>
        <dbReference type="ARBA" id="ARBA00022692"/>
    </source>
</evidence>
<evidence type="ECO:0000256" key="2">
    <source>
        <dbReference type="ARBA" id="ARBA00022475"/>
    </source>
</evidence>
<keyword evidence="7 8" id="KW-0472">Membrane</keyword>
<feature type="domain" description="Glycosyltransferase RgtA/B/C/D-like" evidence="9">
    <location>
        <begin position="76"/>
        <end position="230"/>
    </location>
</feature>
<keyword evidence="11" id="KW-1185">Reference proteome</keyword>
<dbReference type="GO" id="GO:0016763">
    <property type="term" value="F:pentosyltransferase activity"/>
    <property type="evidence" value="ECO:0007669"/>
    <property type="project" value="TreeGrafter"/>
</dbReference>
<proteinExistence type="predicted"/>
<dbReference type="PANTHER" id="PTHR33908:SF11">
    <property type="entry name" value="MEMBRANE PROTEIN"/>
    <property type="match status" value="1"/>
</dbReference>
<comment type="subcellular location">
    <subcellularLocation>
        <location evidence="1">Cell membrane</location>
        <topology evidence="1">Multi-pass membrane protein</topology>
    </subcellularLocation>
</comment>
<evidence type="ECO:0000256" key="1">
    <source>
        <dbReference type="ARBA" id="ARBA00004651"/>
    </source>
</evidence>
<keyword evidence="3" id="KW-0328">Glycosyltransferase</keyword>
<evidence type="ECO:0000313" key="11">
    <source>
        <dbReference type="Proteomes" id="UP000324233"/>
    </source>
</evidence>
<dbReference type="InterPro" id="IPR038731">
    <property type="entry name" value="RgtA/B/C-like"/>
</dbReference>
<keyword evidence="5 8" id="KW-0812">Transmembrane</keyword>
<feature type="transmembrane region" description="Helical" evidence="8">
    <location>
        <begin position="77"/>
        <end position="93"/>
    </location>
</feature>
<gene>
    <name evidence="10" type="ORF">OJF2_38480</name>
</gene>
<feature type="transmembrane region" description="Helical" evidence="8">
    <location>
        <begin position="381"/>
        <end position="400"/>
    </location>
</feature>
<evidence type="ECO:0000256" key="6">
    <source>
        <dbReference type="ARBA" id="ARBA00022989"/>
    </source>
</evidence>
<dbReference type="EMBL" id="CP042997">
    <property type="protein sequence ID" value="QEH35300.1"/>
    <property type="molecule type" value="Genomic_DNA"/>
</dbReference>
<dbReference type="PANTHER" id="PTHR33908">
    <property type="entry name" value="MANNOSYLTRANSFERASE YKCB-RELATED"/>
    <property type="match status" value="1"/>
</dbReference>
<protein>
    <recommendedName>
        <fullName evidence="9">Glycosyltransferase RgtA/B/C/D-like domain-containing protein</fullName>
    </recommendedName>
</protein>
<keyword evidence="2" id="KW-1003">Cell membrane</keyword>
<sequence length="646" mass="69659">MSLLKKLRPLRPAPADAGWLLLIGSIALALRLVYVVQYTAHPLGRLLWVDEVVYWERGVEILRGKWLPDRPFFQDPLIHYLLAVLIAVVGDGVRELRLALACLGALTPMIACAAGWRILGRAEGIVAGLALAAYGPLVFTDGQLEKEGMAALFAAAGLMVTAWSAGPGRRWWAAVPAGLLWGATTLLRANALLVAPIGAIWWLLAPPLPRSRRLAGAAGFLLGFATAIAPVTLVNLSVSRPREFILMTWQGGAMFYTGNGPDVSGVGEPAFIRRDPHVEASDFAAEAMRRAGRALTPGQVSSFWMGEGLRRWREAPLASLRFLAFKAGLLLNDVEVPDSQSPDWVRLAAAPGLGLAFLSFGWISPWAALGLARRGPRAPSWWFLAAATLAGLGSTAFFLVLGRYRIPWTPGLALLAAAGLVDMVRRLRSRQLGGVLWRVLLVALPVGYLAWRPEVDPEPDRWSYFRLALFVAELQAGDLDAAIDMLDDARAEEPGGPAARAVSSPDLFRDRWAIAVRGRLAEIPPGPGGALERARLGRTIPGAEAAAGRLLDEAAAARGDDPACWRERGGWWLARQAEDPSARRRAAEAYRKAEADPSARITLALLLSDPTLLDGPSPDTERLRLARGVLAMRRARPEGPARGGSP</sequence>
<feature type="transmembrane region" description="Helical" evidence="8">
    <location>
        <begin position="435"/>
        <end position="451"/>
    </location>
</feature>
<dbReference type="Pfam" id="PF13231">
    <property type="entry name" value="PMT_2"/>
    <property type="match status" value="1"/>
</dbReference>
<accession>A0A5B9W5P6</accession>
<dbReference type="RefSeq" id="WP_148595121.1">
    <property type="nucleotide sequence ID" value="NZ_CP042997.1"/>
</dbReference>
<dbReference type="Proteomes" id="UP000324233">
    <property type="component" value="Chromosome"/>
</dbReference>
<organism evidence="10 11">
    <name type="scientific">Aquisphaera giovannonii</name>
    <dbReference type="NCBI Taxonomy" id="406548"/>
    <lineage>
        <taxon>Bacteria</taxon>
        <taxon>Pseudomonadati</taxon>
        <taxon>Planctomycetota</taxon>
        <taxon>Planctomycetia</taxon>
        <taxon>Isosphaerales</taxon>
        <taxon>Isosphaeraceae</taxon>
        <taxon>Aquisphaera</taxon>
    </lineage>
</organism>
<dbReference type="KEGG" id="agv:OJF2_38480"/>
<evidence type="ECO:0000313" key="10">
    <source>
        <dbReference type="EMBL" id="QEH35300.1"/>
    </source>
</evidence>
<dbReference type="OrthoDB" id="9761985at2"/>
<dbReference type="InterPro" id="IPR050297">
    <property type="entry name" value="LipidA_mod_glycosyltrf_83"/>
</dbReference>
<feature type="transmembrane region" description="Helical" evidence="8">
    <location>
        <begin position="186"/>
        <end position="205"/>
    </location>
</feature>
<dbReference type="GO" id="GO:0005886">
    <property type="term" value="C:plasma membrane"/>
    <property type="evidence" value="ECO:0007669"/>
    <property type="project" value="UniProtKB-SubCell"/>
</dbReference>
<feature type="transmembrane region" description="Helical" evidence="8">
    <location>
        <begin position="217"/>
        <end position="238"/>
    </location>
</feature>
<keyword evidence="4" id="KW-0808">Transferase</keyword>
<feature type="transmembrane region" description="Helical" evidence="8">
    <location>
        <begin position="100"/>
        <end position="119"/>
    </location>
</feature>
<evidence type="ECO:0000256" key="4">
    <source>
        <dbReference type="ARBA" id="ARBA00022679"/>
    </source>
</evidence>
<dbReference type="AlphaFoldDB" id="A0A5B9W5P6"/>
<feature type="transmembrane region" description="Helical" evidence="8">
    <location>
        <begin position="20"/>
        <end position="40"/>
    </location>
</feature>
<feature type="transmembrane region" description="Helical" evidence="8">
    <location>
        <begin position="347"/>
        <end position="369"/>
    </location>
</feature>
<feature type="transmembrane region" description="Helical" evidence="8">
    <location>
        <begin position="149"/>
        <end position="166"/>
    </location>
</feature>